<dbReference type="Pfam" id="PF22697">
    <property type="entry name" value="SOS1_NGEF_PH"/>
    <property type="match status" value="1"/>
</dbReference>
<organism evidence="7 8">
    <name type="scientific">Psylliodes chrysocephalus</name>
    <dbReference type="NCBI Taxonomy" id="3402493"/>
    <lineage>
        <taxon>Eukaryota</taxon>
        <taxon>Metazoa</taxon>
        <taxon>Ecdysozoa</taxon>
        <taxon>Arthropoda</taxon>
        <taxon>Hexapoda</taxon>
        <taxon>Insecta</taxon>
        <taxon>Pterygota</taxon>
        <taxon>Neoptera</taxon>
        <taxon>Endopterygota</taxon>
        <taxon>Coleoptera</taxon>
        <taxon>Polyphaga</taxon>
        <taxon>Cucujiformia</taxon>
        <taxon>Chrysomeloidea</taxon>
        <taxon>Chrysomelidae</taxon>
        <taxon>Galerucinae</taxon>
        <taxon>Alticini</taxon>
        <taxon>Psylliodes</taxon>
    </lineage>
</organism>
<feature type="domain" description="PH" evidence="5">
    <location>
        <begin position="1372"/>
        <end position="1483"/>
    </location>
</feature>
<reference evidence="7" key="1">
    <citation type="submission" date="2022-01" db="EMBL/GenBank/DDBJ databases">
        <authorList>
            <person name="King R."/>
        </authorList>
    </citation>
    <scope>NUCLEOTIDE SEQUENCE</scope>
</reference>
<evidence type="ECO:0000313" key="7">
    <source>
        <dbReference type="EMBL" id="CAH1113171.1"/>
    </source>
</evidence>
<sequence>VTPTSARAVTYDEESWKPSPEDASKESKDERDSLRSSEIRQSKTKRVKNYLKKCKSVLGSSKSASLDVSSVSSDSVCGSSWYLEDNNSEIKEGKISELSDVFEDAQVSLNVKDCSSVFQVANIVEVRGPPESESIKTENLDKAINKTITVSEGEEEIEIEIIRDDKVEESIEENENDYKIAEPEITSPVLKELQDQEDGGSRGIDEGCQQNIVEEGAVSMIKSDVEGLVDKYFGSLYKNYEHSRKCLVRQARDVLVCEYHGCLQKFEGEFCIKAEKLLQHIKYGHNCDTSIPTGWPLCLGKSGVVVHLGPLDPSNVRNRDCYLCVRNRSATGLEVTLFWRQDHELHCHTIAHFRDSTQSLDDIMCSNLRSIADLEITSYDDYDGTELPEMLQNLLVSVEHAIRRVPLDDLTFPCPQCHQYLPLDRQEDDVMSCACQCSCRLPENQVLKKDSCIQTSPMFEFVGSIPHIDSDEDDEKESIKSGTLNKKLEVARPKRISELPDKLLMSGINLPGTTDINGSPIILCYAECITRAGLNKYEVAKLLLYYFSIPTTDFREKGFTVLLLAENAADYKAVEILDKSICLVGNSANVNRFLIWTPGPKGIKEVKKLASKVEVVLLADESSLNRYINKDQSPASCGGVCTHDQLEWVEFFKQLEPFLFECKTTGKTLLTTLSLLRNEEVPHQITRRFLNHQCRQITKALEFDNVQRLRRDGRNTLNSLEERSQWLASSKDVQRAKTYACDSFNAVERVTKRLEHLKQERMDHMKELAKFRNLQEDGDELLSWTKKIGEETLNSLTLLLRAAGDAAAVKEVAYDFEKFFFNAWRQIEKSNDLFEECKNITDAKGQQVKEFFGNLHIQMKAFREKLEDTRERIEDSSRCFLLLDTCQNILEDEGKEQQEFLRLAQNSANEKLLQLYRTVQKANSATNNPNQPPDKERNEQDKSPPYSSMEISAASTPVKQPTQIRRRSVSSLAFIYHCNHHAAGEMCNCCESDTENTVSYKLKKKYIQTLQNCNCNSKETLERKNSGTLGGIKEESVENILEKINSEHNDCNRCDSGVSTAENSVGDEINYNKKKLQRICSCQYFRESCNLCSAGSSSTGSNQDNTENQQDSIIEEGSDGCIKSSSSDDIEEDHFVEERRKVPPVSANNHLYCHSSSLDLPSDALYHNMDPKTQKTLTYIINEMIETERDYVKSLDYVIVNYIPELQREDIPQALRGQRNTVFGNVEKIYEFHSQHFLNELEECINNPLQVGQIFLKYDKRFYLYALYNKNKPKSDSLMSEYGSSFFKSKQLELEDKMDLASYLLKPVQRMGKYALLLQQMMKACPISNLNPSERGIQDIEDLKQAEEMVRFQLRHGNDLLAMDSIRECDVNLKEQGRLLRQNEFLVWEGRSGKKSLRQVFLFEELILFSKARRFPDRKNLDLYIYKNSIKMTDIGLTAKIGESPTKFEIWFRKRKPNDTFTLQSMTEDVKKIWTEELSQLLWRQAIKNRAVRMAEMSSMGIGNKPCLDIRPSDNQISDRSISFAQLSRTVPRFRNSIASSITESCRTVTRPQSVISMSSVSSSSTSSGGSAGSAGTSIGPTNNQLSLSFENSCDSSQTYHKSSTLNSQCSV</sequence>
<dbReference type="CDD" id="cd13242">
    <property type="entry name" value="PH_puratrophin-1"/>
    <property type="match status" value="1"/>
</dbReference>
<evidence type="ECO:0000256" key="4">
    <source>
        <dbReference type="SAM" id="MobiDB-lite"/>
    </source>
</evidence>
<proteinExistence type="predicted"/>
<gene>
    <name evidence="7" type="ORF">PSYICH_LOCUS13912</name>
</gene>
<dbReference type="GO" id="GO:0005085">
    <property type="term" value="F:guanyl-nucleotide exchange factor activity"/>
    <property type="evidence" value="ECO:0007669"/>
    <property type="project" value="UniProtKB-KW"/>
</dbReference>
<feature type="non-terminal residue" evidence="7">
    <location>
        <position position="1612"/>
    </location>
</feature>
<dbReference type="InterPro" id="IPR052231">
    <property type="entry name" value="Rho_GEF_signaling-related"/>
</dbReference>
<dbReference type="PANTHER" id="PTHR45845">
    <property type="entry name" value="RHO GUANINE NUCLEOTIDE EXCHANGE FACTOR-RELATED"/>
    <property type="match status" value="1"/>
</dbReference>
<protein>
    <recommendedName>
        <fullName evidence="9">Puratrophin-1</fullName>
    </recommendedName>
</protein>
<dbReference type="SMART" id="SM00325">
    <property type="entry name" value="RhoGEF"/>
    <property type="match status" value="1"/>
</dbReference>
<keyword evidence="8" id="KW-1185">Reference proteome</keyword>
<evidence type="ECO:0000259" key="5">
    <source>
        <dbReference type="PROSITE" id="PS50003"/>
    </source>
</evidence>
<dbReference type="InterPro" id="IPR055251">
    <property type="entry name" value="SOS1_NGEF_PH"/>
</dbReference>
<evidence type="ECO:0000256" key="1">
    <source>
        <dbReference type="ARBA" id="ARBA00022553"/>
    </source>
</evidence>
<evidence type="ECO:0000256" key="3">
    <source>
        <dbReference type="SAM" id="Coils"/>
    </source>
</evidence>
<dbReference type="Proteomes" id="UP001153636">
    <property type="component" value="Chromosome 7"/>
</dbReference>
<dbReference type="InterPro" id="IPR011993">
    <property type="entry name" value="PH-like_dom_sf"/>
</dbReference>
<evidence type="ECO:0000313" key="8">
    <source>
        <dbReference type="Proteomes" id="UP001153636"/>
    </source>
</evidence>
<evidence type="ECO:0008006" key="9">
    <source>
        <dbReference type="Google" id="ProtNLM"/>
    </source>
</evidence>
<feature type="domain" description="DH" evidence="6">
    <location>
        <begin position="1176"/>
        <end position="1360"/>
    </location>
</feature>
<feature type="region of interest" description="Disordered" evidence="4">
    <location>
        <begin position="922"/>
        <end position="964"/>
    </location>
</feature>
<feature type="compositionally biased region" description="Basic and acidic residues" evidence="4">
    <location>
        <begin position="933"/>
        <end position="942"/>
    </location>
</feature>
<dbReference type="InterPro" id="IPR035899">
    <property type="entry name" value="DBL_dom_sf"/>
</dbReference>
<dbReference type="FunFam" id="2.30.29.30:FF:000078">
    <property type="entry name" value="Guanine nucleotide exchange factor DBS"/>
    <property type="match status" value="1"/>
</dbReference>
<keyword evidence="1" id="KW-0597">Phosphoprotein</keyword>
<dbReference type="SMART" id="SM00233">
    <property type="entry name" value="PH"/>
    <property type="match status" value="1"/>
</dbReference>
<feature type="region of interest" description="Disordered" evidence="4">
    <location>
        <begin position="1"/>
        <end position="41"/>
    </location>
</feature>
<dbReference type="PROSITE" id="PS50003">
    <property type="entry name" value="PH_DOMAIN"/>
    <property type="match status" value="1"/>
</dbReference>
<feature type="coiled-coil region" evidence="3">
    <location>
        <begin position="747"/>
        <end position="774"/>
    </location>
</feature>
<dbReference type="InterPro" id="IPR000219">
    <property type="entry name" value="DH_dom"/>
</dbReference>
<evidence type="ECO:0000256" key="2">
    <source>
        <dbReference type="ARBA" id="ARBA00022658"/>
    </source>
</evidence>
<dbReference type="EMBL" id="OV651819">
    <property type="protein sequence ID" value="CAH1113171.1"/>
    <property type="molecule type" value="Genomic_DNA"/>
</dbReference>
<dbReference type="Gene3D" id="1.20.900.10">
    <property type="entry name" value="Dbl homology (DH) domain"/>
    <property type="match status" value="1"/>
</dbReference>
<dbReference type="PROSITE" id="PS50010">
    <property type="entry name" value="DH_2"/>
    <property type="match status" value="1"/>
</dbReference>
<feature type="compositionally biased region" description="Basic and acidic residues" evidence="4">
    <location>
        <begin position="14"/>
        <end position="41"/>
    </location>
</feature>
<dbReference type="SUPFAM" id="SSF48065">
    <property type="entry name" value="DBL homology domain (DH-domain)"/>
    <property type="match status" value="1"/>
</dbReference>
<feature type="compositionally biased region" description="Polar residues" evidence="4">
    <location>
        <begin position="945"/>
        <end position="963"/>
    </location>
</feature>
<name>A0A9P0D7V9_9CUCU</name>
<keyword evidence="3" id="KW-0175">Coiled coil</keyword>
<dbReference type="SUPFAM" id="SSF50729">
    <property type="entry name" value="PH domain-like"/>
    <property type="match status" value="1"/>
</dbReference>
<keyword evidence="2" id="KW-0344">Guanine-nucleotide releasing factor</keyword>
<feature type="region of interest" description="Disordered" evidence="4">
    <location>
        <begin position="1557"/>
        <end position="1580"/>
    </location>
</feature>
<dbReference type="OrthoDB" id="6152532at2759"/>
<dbReference type="CDD" id="cd00160">
    <property type="entry name" value="RhoGEF"/>
    <property type="match status" value="1"/>
</dbReference>
<evidence type="ECO:0000259" key="6">
    <source>
        <dbReference type="PROSITE" id="PS50010"/>
    </source>
</evidence>
<accession>A0A9P0D7V9</accession>
<dbReference type="Gene3D" id="2.30.29.30">
    <property type="entry name" value="Pleckstrin-homology domain (PH domain)/Phosphotyrosine-binding domain (PTB)"/>
    <property type="match status" value="1"/>
</dbReference>
<dbReference type="PANTHER" id="PTHR45845:SF3">
    <property type="entry name" value="PURATROPHIN-1-LIKE, ISOFORM A"/>
    <property type="match status" value="1"/>
</dbReference>
<feature type="non-terminal residue" evidence="7">
    <location>
        <position position="1"/>
    </location>
</feature>
<dbReference type="InterPro" id="IPR001849">
    <property type="entry name" value="PH_domain"/>
</dbReference>
<dbReference type="Pfam" id="PF00621">
    <property type="entry name" value="RhoGEF"/>
    <property type="match status" value="1"/>
</dbReference>